<evidence type="ECO:0000313" key="2">
    <source>
        <dbReference type="EMBL" id="NMX04513.1"/>
    </source>
</evidence>
<comment type="caution">
    <text evidence="2">The sequence shown here is derived from an EMBL/GenBank/DDBJ whole genome shotgun (WGS) entry which is preliminary data.</text>
</comment>
<reference evidence="1 4" key="1">
    <citation type="submission" date="2019-08" db="EMBL/GenBank/DDBJ databases">
        <title>Comparison of rpoB and gyrB Sequences from Mobiluncus Species and Development of a Multiplex PCR Method for Clinical Detection of Mobiluncus curtisii and Mobiluncus mulieris.</title>
        <authorList>
            <person name="Yang L."/>
            <person name="Shen Y."/>
            <person name="Xu G."/>
            <person name="Shu L.-B."/>
            <person name="Hu J."/>
            <person name="Zhang R."/>
            <person name="Wang Y."/>
            <person name="Zhou H.-W."/>
            <person name="Zhang X."/>
        </authorList>
    </citation>
    <scope>NUCLEOTIDE SEQUENCE [LARGE SCALE GENOMIC DNA]</scope>
    <source>
        <strain evidence="1 4">M26</strain>
    </source>
</reference>
<dbReference type="EMBL" id="VSZY01000034">
    <property type="protein sequence ID" value="MCU9969912.1"/>
    <property type="molecule type" value="Genomic_DNA"/>
</dbReference>
<evidence type="ECO:0000313" key="1">
    <source>
        <dbReference type="EMBL" id="MCU9969912.1"/>
    </source>
</evidence>
<dbReference type="Proteomes" id="UP000575397">
    <property type="component" value="Unassembled WGS sequence"/>
</dbReference>
<accession>A0A2X1RW87</accession>
<evidence type="ECO:0000313" key="3">
    <source>
        <dbReference type="Proteomes" id="UP000575397"/>
    </source>
</evidence>
<sequence length="92" mass="9860">MANIEAANGQIVTDQMITDWESALECDEWPQGWENHSEIIYGRPPLSAGASVTLSIKVPAALKQAITQEAKKRGTTTSNYARALLAAGMLAS</sequence>
<proteinExistence type="predicted"/>
<evidence type="ECO:0000313" key="4">
    <source>
        <dbReference type="Proteomes" id="UP001209486"/>
    </source>
</evidence>
<gene>
    <name evidence="1" type="ORF">FYZ43_11145</name>
    <name evidence="2" type="ORF">HHJ77_11570</name>
</gene>
<reference evidence="2 3" key="2">
    <citation type="submission" date="2020-04" db="EMBL/GenBank/DDBJ databases">
        <title>Antimicrobial susceptibility and clonality of vaginal-derived multi-drug resistant Mobiluncus isolates in China.</title>
        <authorList>
            <person name="Zhang X."/>
        </authorList>
    </citation>
    <scope>NUCLEOTIDE SEQUENCE [LARGE SCALE GENOMIC DNA]</scope>
    <source>
        <strain evidence="2 3">12</strain>
    </source>
</reference>
<dbReference type="OrthoDB" id="3267728at2"/>
<dbReference type="AlphaFoldDB" id="A0A2X1RW87"/>
<evidence type="ECO:0008006" key="5">
    <source>
        <dbReference type="Google" id="ProtNLM"/>
    </source>
</evidence>
<protein>
    <recommendedName>
        <fullName evidence="5">CopG family transcriptional regulator</fullName>
    </recommendedName>
</protein>
<dbReference type="Proteomes" id="UP001209486">
    <property type="component" value="Unassembled WGS sequence"/>
</dbReference>
<organism evidence="2 3">
    <name type="scientific">Mobiluncus mulieris</name>
    <dbReference type="NCBI Taxonomy" id="2052"/>
    <lineage>
        <taxon>Bacteria</taxon>
        <taxon>Bacillati</taxon>
        <taxon>Actinomycetota</taxon>
        <taxon>Actinomycetes</taxon>
        <taxon>Actinomycetales</taxon>
        <taxon>Actinomycetaceae</taxon>
        <taxon>Mobiluncus</taxon>
    </lineage>
</organism>
<name>A0A2X1RW87_9ACTO</name>
<dbReference type="EMBL" id="JABCUS010000053">
    <property type="protein sequence ID" value="NMX04513.1"/>
    <property type="molecule type" value="Genomic_DNA"/>
</dbReference>
<dbReference type="RefSeq" id="WP_004012743.1">
    <property type="nucleotide sequence ID" value="NZ_JABCUP010000034.1"/>
</dbReference>